<keyword evidence="11 14" id="KW-0675">Receptor</keyword>
<dbReference type="PRINTS" id="PR00237">
    <property type="entry name" value="GPCRRHODOPSN"/>
</dbReference>
<dbReference type="GO" id="GO:0005886">
    <property type="term" value="C:plasma membrane"/>
    <property type="evidence" value="ECO:0007669"/>
    <property type="project" value="UniProtKB-SubCell"/>
</dbReference>
<comment type="similarity">
    <text evidence="2 14">Belongs to the G-protein coupled receptor 1 family.</text>
</comment>
<feature type="transmembrane region" description="Helical" evidence="15">
    <location>
        <begin position="63"/>
        <end position="85"/>
    </location>
</feature>
<proteinExistence type="inferred from homology"/>
<keyword evidence="6 15" id="KW-0552">Olfaction</keyword>
<sequence>MEKMEEKNLTDIMEFHLVGFVGLGDLQVPLFCLFLLIYIATMAGNILIILLVATDPHLHTPMYLFLSNLSCLEICYSSNILPMMLSNVLYGGQKTIPVTGCIMQHYLFGLLGSSECCLLGAMSYDRYVAICKPLHYTILMNNRVCLQLIAGSWINSLLVMGIVLYLMFKLKFCGPNEINHFFCELNPILKLACSDTRLIELVTISISVVCILPPFFLTLLSYSYIIFNIMRMSSVSGRKKAFSTCSSHLVVVSIFYSTLMIVYILPKTDSLRNINKVLSLFYTILTPLFNPLIYSLRNREVKEAYRRGIAKWTPLYVRIYLKLSVRDTQQ</sequence>
<feature type="transmembrane region" description="Helical" evidence="15">
    <location>
        <begin position="248"/>
        <end position="265"/>
    </location>
</feature>
<keyword evidence="13 14" id="KW-0807">Transducer</keyword>
<evidence type="ECO:0000256" key="1">
    <source>
        <dbReference type="ARBA" id="ARBA00004651"/>
    </source>
</evidence>
<dbReference type="Pfam" id="PF13853">
    <property type="entry name" value="7tm_4"/>
    <property type="match status" value="1"/>
</dbReference>
<dbReference type="FunFam" id="1.10.1220.70:FF:000001">
    <property type="entry name" value="Olfactory receptor"/>
    <property type="match status" value="1"/>
</dbReference>
<evidence type="ECO:0000256" key="11">
    <source>
        <dbReference type="ARBA" id="ARBA00023170"/>
    </source>
</evidence>
<evidence type="ECO:0000256" key="7">
    <source>
        <dbReference type="ARBA" id="ARBA00022989"/>
    </source>
</evidence>
<evidence type="ECO:0000256" key="5">
    <source>
        <dbReference type="ARBA" id="ARBA00022692"/>
    </source>
</evidence>
<dbReference type="PANTHER" id="PTHR24242:SF253">
    <property type="entry name" value="OLFACTORY RECEPTOR-RELATED"/>
    <property type="match status" value="1"/>
</dbReference>
<protein>
    <recommendedName>
        <fullName evidence="15">Olfactory receptor</fullName>
    </recommendedName>
</protein>
<gene>
    <name evidence="18" type="primary">LOC106539583</name>
</gene>
<accession>A0A6I9X7P7</accession>
<dbReference type="RefSeq" id="XP_013909867.1">
    <property type="nucleotide sequence ID" value="XM_014054392.1"/>
</dbReference>
<evidence type="ECO:0000256" key="4">
    <source>
        <dbReference type="ARBA" id="ARBA00022606"/>
    </source>
</evidence>
<dbReference type="GO" id="GO:0004930">
    <property type="term" value="F:G protein-coupled receptor activity"/>
    <property type="evidence" value="ECO:0007669"/>
    <property type="project" value="UniProtKB-KW"/>
</dbReference>
<evidence type="ECO:0000313" key="17">
    <source>
        <dbReference type="Proteomes" id="UP000504617"/>
    </source>
</evidence>
<dbReference type="InterPro" id="IPR017452">
    <property type="entry name" value="GPCR_Rhodpsn_7TM"/>
</dbReference>
<keyword evidence="9 15" id="KW-0472">Membrane</keyword>
<feature type="transmembrane region" description="Helical" evidence="15">
    <location>
        <begin position="277"/>
        <end position="296"/>
    </location>
</feature>
<dbReference type="Gene3D" id="1.20.1070.10">
    <property type="entry name" value="Rhodopsin 7-helix transmembrane proteins"/>
    <property type="match status" value="1"/>
</dbReference>
<evidence type="ECO:0000256" key="2">
    <source>
        <dbReference type="ARBA" id="ARBA00010663"/>
    </source>
</evidence>
<feature type="transmembrane region" description="Helical" evidence="15">
    <location>
        <begin position="105"/>
        <end position="124"/>
    </location>
</feature>
<evidence type="ECO:0000256" key="15">
    <source>
        <dbReference type="RuleBase" id="RU363047"/>
    </source>
</evidence>
<keyword evidence="4 15" id="KW-0716">Sensory transduction</keyword>
<keyword evidence="3 15" id="KW-1003">Cell membrane</keyword>
<dbReference type="PANTHER" id="PTHR24242">
    <property type="entry name" value="G-PROTEIN COUPLED RECEPTOR"/>
    <property type="match status" value="1"/>
</dbReference>
<evidence type="ECO:0000256" key="8">
    <source>
        <dbReference type="ARBA" id="ARBA00023040"/>
    </source>
</evidence>
<evidence type="ECO:0000256" key="6">
    <source>
        <dbReference type="ARBA" id="ARBA00022725"/>
    </source>
</evidence>
<dbReference type="GeneID" id="106539583"/>
<dbReference type="GO" id="GO:0004984">
    <property type="term" value="F:olfactory receptor activity"/>
    <property type="evidence" value="ECO:0007669"/>
    <property type="project" value="InterPro"/>
</dbReference>
<feature type="domain" description="G-protein coupled receptors family 1 profile" evidence="16">
    <location>
        <begin position="44"/>
        <end position="294"/>
    </location>
</feature>
<dbReference type="PRINTS" id="PR00245">
    <property type="entry name" value="OLFACTORYR"/>
</dbReference>
<dbReference type="InterPro" id="IPR050939">
    <property type="entry name" value="Olfactory_GPCR1"/>
</dbReference>
<keyword evidence="5 14" id="KW-0812">Transmembrane</keyword>
<dbReference type="PROSITE" id="PS00237">
    <property type="entry name" value="G_PROTEIN_RECEP_F1_1"/>
    <property type="match status" value="1"/>
</dbReference>
<name>A0A6I9X7P7_9SAUR</name>
<organism evidence="17 18">
    <name type="scientific">Thamnophis sirtalis</name>
    <dbReference type="NCBI Taxonomy" id="35019"/>
    <lineage>
        <taxon>Eukaryota</taxon>
        <taxon>Metazoa</taxon>
        <taxon>Chordata</taxon>
        <taxon>Craniata</taxon>
        <taxon>Vertebrata</taxon>
        <taxon>Euteleostomi</taxon>
        <taxon>Lepidosauria</taxon>
        <taxon>Squamata</taxon>
        <taxon>Bifurcata</taxon>
        <taxon>Unidentata</taxon>
        <taxon>Episquamata</taxon>
        <taxon>Toxicofera</taxon>
        <taxon>Serpentes</taxon>
        <taxon>Colubroidea</taxon>
        <taxon>Colubridae</taxon>
        <taxon>Natricinae</taxon>
        <taxon>Thamnophis</taxon>
    </lineage>
</organism>
<keyword evidence="8 14" id="KW-0297">G-protein coupled receptor</keyword>
<dbReference type="KEGG" id="tsr:106539583"/>
<evidence type="ECO:0000256" key="3">
    <source>
        <dbReference type="ARBA" id="ARBA00022475"/>
    </source>
</evidence>
<keyword evidence="10" id="KW-1015">Disulfide bond</keyword>
<feature type="transmembrane region" description="Helical" evidence="15">
    <location>
        <begin position="204"/>
        <end position="227"/>
    </location>
</feature>
<evidence type="ECO:0000256" key="14">
    <source>
        <dbReference type="RuleBase" id="RU000688"/>
    </source>
</evidence>
<evidence type="ECO:0000256" key="12">
    <source>
        <dbReference type="ARBA" id="ARBA00023180"/>
    </source>
</evidence>
<evidence type="ECO:0000259" key="16">
    <source>
        <dbReference type="PROSITE" id="PS50262"/>
    </source>
</evidence>
<dbReference type="InterPro" id="IPR000725">
    <property type="entry name" value="Olfact_rcpt"/>
</dbReference>
<dbReference type="CDD" id="cd15911">
    <property type="entry name" value="7tmA_OR11A-like"/>
    <property type="match status" value="1"/>
</dbReference>
<reference evidence="18" key="1">
    <citation type="submission" date="2025-08" db="UniProtKB">
        <authorList>
            <consortium name="RefSeq"/>
        </authorList>
    </citation>
    <scope>IDENTIFICATION</scope>
    <source>
        <tissue evidence="18">Skeletal muscle</tissue>
    </source>
</reference>
<evidence type="ECO:0000256" key="10">
    <source>
        <dbReference type="ARBA" id="ARBA00023157"/>
    </source>
</evidence>
<dbReference type="OrthoDB" id="5967130at2759"/>
<evidence type="ECO:0000313" key="18">
    <source>
        <dbReference type="RefSeq" id="XP_013909867.1"/>
    </source>
</evidence>
<dbReference type="SUPFAM" id="SSF81321">
    <property type="entry name" value="Family A G protein-coupled receptor-like"/>
    <property type="match status" value="1"/>
</dbReference>
<dbReference type="FunFam" id="1.20.1070.10:FF:000010">
    <property type="entry name" value="Olfactory receptor"/>
    <property type="match status" value="1"/>
</dbReference>
<dbReference type="InterPro" id="IPR000276">
    <property type="entry name" value="GPCR_Rhodpsn"/>
</dbReference>
<comment type="subcellular location">
    <subcellularLocation>
        <location evidence="1 15">Cell membrane</location>
        <topology evidence="1 15">Multi-pass membrane protein</topology>
    </subcellularLocation>
</comment>
<evidence type="ECO:0000256" key="13">
    <source>
        <dbReference type="ARBA" id="ARBA00023224"/>
    </source>
</evidence>
<dbReference type="PROSITE" id="PS50262">
    <property type="entry name" value="G_PROTEIN_RECEP_F1_2"/>
    <property type="match status" value="1"/>
</dbReference>
<evidence type="ECO:0000256" key="9">
    <source>
        <dbReference type="ARBA" id="ARBA00023136"/>
    </source>
</evidence>
<feature type="transmembrane region" description="Helical" evidence="15">
    <location>
        <begin position="144"/>
        <end position="168"/>
    </location>
</feature>
<keyword evidence="12" id="KW-0325">Glycoprotein</keyword>
<feature type="transmembrane region" description="Helical" evidence="15">
    <location>
        <begin position="28"/>
        <end position="51"/>
    </location>
</feature>
<keyword evidence="17" id="KW-1185">Reference proteome</keyword>
<dbReference type="Proteomes" id="UP000504617">
    <property type="component" value="Unplaced"/>
</dbReference>
<dbReference type="AlphaFoldDB" id="A0A6I9X7P7"/>
<keyword evidence="7 15" id="KW-1133">Transmembrane helix</keyword>